<protein>
    <recommendedName>
        <fullName evidence="2">ribonuclease H</fullName>
        <ecNumber evidence="2">3.1.26.4</ecNumber>
    </recommendedName>
</protein>
<dbReference type="PROSITE" id="PS50994">
    <property type="entry name" value="INTEGRASE"/>
    <property type="match status" value="1"/>
</dbReference>
<dbReference type="PROSITE" id="PS50879">
    <property type="entry name" value="RNASE_H_1"/>
    <property type="match status" value="1"/>
</dbReference>
<evidence type="ECO:0000256" key="1">
    <source>
        <dbReference type="ARBA" id="ARBA00010879"/>
    </source>
</evidence>
<evidence type="ECO:0000259" key="4">
    <source>
        <dbReference type="PROSITE" id="PS50879"/>
    </source>
</evidence>
<evidence type="ECO:0000313" key="6">
    <source>
        <dbReference type="EMBL" id="RMB89248.1"/>
    </source>
</evidence>
<gene>
    <name evidence="6" type="ORF">DUI87_34365</name>
</gene>
<comment type="similarity">
    <text evidence="1">Belongs to the beta type-B retroviral polymerase family. HERV class-II K(HML-2) pol subfamily.</text>
</comment>
<dbReference type="GO" id="GO:0015074">
    <property type="term" value="P:DNA integration"/>
    <property type="evidence" value="ECO:0007669"/>
    <property type="project" value="InterPro"/>
</dbReference>
<name>A0A3M0ILD9_HIRRU</name>
<sequence length="1190" mass="135298">MLMHLSADQRLTAIFQRSHLNAAASVGPSHSAEETEQEIITCSLSLGELRELRREFTRQTNESILTWLLHIWDAAANDTILDGSEARQLGLLSRDVVIDQGIGRTTQTLSLWQRLLTRVRDRYLCKEDLQVHQGKWSTMEQGIRCLGELAVLEIIFSEDERFPKSPDDVQCTSQMWLRFARLGPEMYSRYLATLHWREGEDKVGVLVNKLRIYEDTVTAPFHTHVSSVETRLAEQVWSLIEEGHQKLKKELKEEIYHISPEPTRVSAIRSRDSVIPIHEMIRKLESQGVVSKVRSPFNSPISPVHKSSGEWRLTVDYRALNEVTPPLSAAVPDMLELQYELESKAAKWYATIDIANAFFSIPLAADCRAKFAFTWKGVQYTWNRLPQGWKHSPTICHGLIQTALEKDEAPEHLQYIDDIIVWGNTAGEVFKKGEKIIQILLKAGFAIKRSKIKGPAQEIQFLGVKWQDGRRQIPTEVINKITAMSPPTSKKETQAFLGAIGFWRMHIPEYSQIVSPLYLVTRKKNDFHWGPEQQQAFAQIKQEIAHAVALGPVRTGPDVKNALYSAAGNNGLSWSLWQKVPGETRGRPLGFWSRSYRGSEANYTPTKKEILAAYEGVQAASEHARIGNPNRPGILEIITNWPEGETFGLSSEEEVTRAEEAPPYNELLETERQYALLTDGSCRIVGTNWKWKAAVWSPTRRVAQATEGQGGSSQVAELKAIQLALDIAEREKWPRLYLYTDLWMVANALWGWLNCWKKANWQRRGKPIWAAEIWQDIAARVEKLTVKVRHVDAHVSKSRANESITTTSRWTKPPSTPWMVANALWGWLKRWKEANWQHGGKPIWAAKEWKDIATRVERLPVKVHHVDAHIPKSRANEEHRNNEQVDRAAKIEVSKIDLDWEHKGELFLARWAHDASGHQGRDATYKWARDRGVDLTMDSISQVIHDCETCAAIKQAKRVKPLWYGGRWSKYKYGEAWQIDYITLPQTHQGKRYVLTMVEATTGWLETYPVPHATARNTILGLEKQVLWRHGTPERIESDNGTHFKNSLINTWAREHGIEWVYHIPYHAPAAGKVEMHNALLKTQLKALGGGSFKNWEQHLAKATWLVNTRGSTNRAGPAQAEPLHTIDGDKVPVVHVRGLLGKTVWIKSASSTDKPIHGVVFAQGPGCTWWIMQKDGTTRCVPQGDLIVG</sequence>
<dbReference type="InterPro" id="IPR043502">
    <property type="entry name" value="DNA/RNA_pol_sf"/>
</dbReference>
<reference evidence="6 7" key="1">
    <citation type="submission" date="2018-07" db="EMBL/GenBank/DDBJ databases">
        <title>A high quality draft genome assembly of the barn swallow (H. rustica rustica).</title>
        <authorList>
            <person name="Formenti G."/>
            <person name="Chiara M."/>
            <person name="Poveda L."/>
            <person name="Francoijs K.-J."/>
            <person name="Bonisoli-Alquati A."/>
            <person name="Canova L."/>
            <person name="Gianfranceschi L."/>
            <person name="Horner D.S."/>
            <person name="Saino N."/>
        </authorList>
    </citation>
    <scope>NUCLEOTIDE SEQUENCE [LARGE SCALE GENOMIC DNA]</scope>
    <source>
        <strain evidence="6">Chelidonia</strain>
        <tissue evidence="6">Blood</tissue>
    </source>
</reference>
<dbReference type="OrthoDB" id="9950135at2759"/>
<dbReference type="InterPro" id="IPR041577">
    <property type="entry name" value="RT_RNaseH_2"/>
</dbReference>
<dbReference type="EMBL" id="QRBI01000298">
    <property type="protein sequence ID" value="RMB89248.1"/>
    <property type="molecule type" value="Genomic_DNA"/>
</dbReference>
<dbReference type="Pfam" id="PF00665">
    <property type="entry name" value="rve"/>
    <property type="match status" value="1"/>
</dbReference>
<dbReference type="Pfam" id="PF00078">
    <property type="entry name" value="RVT_1"/>
    <property type="match status" value="1"/>
</dbReference>
<dbReference type="InterPro" id="IPR012337">
    <property type="entry name" value="RNaseH-like_sf"/>
</dbReference>
<dbReference type="Pfam" id="PF17919">
    <property type="entry name" value="RT_RNaseH_2"/>
    <property type="match status" value="1"/>
</dbReference>
<dbReference type="SUPFAM" id="SSF53098">
    <property type="entry name" value="Ribonuclease H-like"/>
    <property type="match status" value="3"/>
</dbReference>
<dbReference type="GO" id="GO:0003676">
    <property type="term" value="F:nucleic acid binding"/>
    <property type="evidence" value="ECO:0007669"/>
    <property type="project" value="InterPro"/>
</dbReference>
<dbReference type="Gene3D" id="3.30.420.10">
    <property type="entry name" value="Ribonuclease H-like superfamily/Ribonuclease H"/>
    <property type="match status" value="3"/>
</dbReference>
<dbReference type="InterPro" id="IPR001584">
    <property type="entry name" value="Integrase_cat-core"/>
</dbReference>
<accession>A0A3M0ILD9</accession>
<dbReference type="InterPro" id="IPR043128">
    <property type="entry name" value="Rev_trsase/Diguanyl_cyclase"/>
</dbReference>
<dbReference type="AlphaFoldDB" id="A0A3M0ILD9"/>
<dbReference type="Proteomes" id="UP000269221">
    <property type="component" value="Unassembled WGS sequence"/>
</dbReference>
<keyword evidence="7" id="KW-1185">Reference proteome</keyword>
<dbReference type="SUPFAM" id="SSF56672">
    <property type="entry name" value="DNA/RNA polymerases"/>
    <property type="match status" value="1"/>
</dbReference>
<dbReference type="Gene3D" id="3.10.10.10">
    <property type="entry name" value="HIV Type 1 Reverse Transcriptase, subunit A, domain 1"/>
    <property type="match status" value="1"/>
</dbReference>
<feature type="domain" description="Integrase catalytic" evidence="5">
    <location>
        <begin position="957"/>
        <end position="1128"/>
    </location>
</feature>
<dbReference type="FunFam" id="3.30.70.270:FF:000020">
    <property type="entry name" value="Transposon Tf2-6 polyprotein-like Protein"/>
    <property type="match status" value="1"/>
</dbReference>
<dbReference type="STRING" id="333673.A0A3M0ILD9"/>
<dbReference type="EC" id="3.1.26.4" evidence="2"/>
<dbReference type="PANTHER" id="PTHR33064:SF29">
    <property type="entry name" value="PEPTIDASE A2 DOMAIN-CONTAINING PROTEIN-RELATED"/>
    <property type="match status" value="1"/>
</dbReference>
<feature type="domain" description="RNase H type-1" evidence="4">
    <location>
        <begin position="670"/>
        <end position="813"/>
    </location>
</feature>
<organism evidence="6 7">
    <name type="scientific">Hirundo rustica rustica</name>
    <dbReference type="NCBI Taxonomy" id="333673"/>
    <lineage>
        <taxon>Eukaryota</taxon>
        <taxon>Metazoa</taxon>
        <taxon>Chordata</taxon>
        <taxon>Craniata</taxon>
        <taxon>Vertebrata</taxon>
        <taxon>Euteleostomi</taxon>
        <taxon>Archelosauria</taxon>
        <taxon>Archosauria</taxon>
        <taxon>Dinosauria</taxon>
        <taxon>Saurischia</taxon>
        <taxon>Theropoda</taxon>
        <taxon>Coelurosauria</taxon>
        <taxon>Aves</taxon>
        <taxon>Neognathae</taxon>
        <taxon>Neoaves</taxon>
        <taxon>Telluraves</taxon>
        <taxon>Australaves</taxon>
        <taxon>Passeriformes</taxon>
        <taxon>Sylvioidea</taxon>
        <taxon>Hirundinidae</taxon>
        <taxon>Hirundo</taxon>
    </lineage>
</organism>
<evidence type="ECO:0000256" key="2">
    <source>
        <dbReference type="ARBA" id="ARBA00012180"/>
    </source>
</evidence>
<dbReference type="InterPro" id="IPR002156">
    <property type="entry name" value="RNaseH_domain"/>
</dbReference>
<evidence type="ECO:0000259" key="5">
    <source>
        <dbReference type="PROSITE" id="PS50994"/>
    </source>
</evidence>
<dbReference type="PANTHER" id="PTHR33064">
    <property type="entry name" value="POL PROTEIN"/>
    <property type="match status" value="1"/>
</dbReference>
<dbReference type="InterPro" id="IPR000477">
    <property type="entry name" value="RT_dom"/>
</dbReference>
<comment type="caution">
    <text evidence="6">The sequence shown here is derived from an EMBL/GenBank/DDBJ whole genome shotgun (WGS) entry which is preliminary data.</text>
</comment>
<dbReference type="GO" id="GO:0004523">
    <property type="term" value="F:RNA-DNA hybrid ribonuclease activity"/>
    <property type="evidence" value="ECO:0007669"/>
    <property type="project" value="UniProtKB-EC"/>
</dbReference>
<dbReference type="Pfam" id="PF00075">
    <property type="entry name" value="RNase_H"/>
    <property type="match status" value="1"/>
</dbReference>
<evidence type="ECO:0000259" key="3">
    <source>
        <dbReference type="PROSITE" id="PS50878"/>
    </source>
</evidence>
<dbReference type="InterPro" id="IPR036397">
    <property type="entry name" value="RNaseH_sf"/>
</dbReference>
<dbReference type="PROSITE" id="PS50878">
    <property type="entry name" value="RT_POL"/>
    <property type="match status" value="1"/>
</dbReference>
<proteinExistence type="inferred from homology"/>
<dbReference type="Gene3D" id="3.30.70.270">
    <property type="match status" value="2"/>
</dbReference>
<evidence type="ECO:0000313" key="7">
    <source>
        <dbReference type="Proteomes" id="UP000269221"/>
    </source>
</evidence>
<feature type="domain" description="Reverse transcriptase" evidence="3">
    <location>
        <begin position="285"/>
        <end position="466"/>
    </location>
</feature>
<dbReference type="InterPro" id="IPR051320">
    <property type="entry name" value="Viral_Replic_Matur_Polypro"/>
</dbReference>